<keyword evidence="4" id="KW-1185">Reference proteome</keyword>
<reference evidence="3 4" key="1">
    <citation type="submission" date="2024-07" db="EMBL/GenBank/DDBJ databases">
        <title>Section-level genome sequencing and comparative genomics of Aspergillus sections Usti and Cavernicolus.</title>
        <authorList>
            <consortium name="Lawrence Berkeley National Laboratory"/>
            <person name="Nybo J.L."/>
            <person name="Vesth T.C."/>
            <person name="Theobald S."/>
            <person name="Frisvad J.C."/>
            <person name="Larsen T.O."/>
            <person name="Kjaerboelling I."/>
            <person name="Rothschild-Mancinelli K."/>
            <person name="Lyhne E.K."/>
            <person name="Kogle M.E."/>
            <person name="Barry K."/>
            <person name="Clum A."/>
            <person name="Na H."/>
            <person name="Ledsgaard L."/>
            <person name="Lin J."/>
            <person name="Lipzen A."/>
            <person name="Kuo A."/>
            <person name="Riley R."/>
            <person name="Mondo S."/>
            <person name="Labutti K."/>
            <person name="Haridas S."/>
            <person name="Pangalinan J."/>
            <person name="Salamov A.A."/>
            <person name="Simmons B.A."/>
            <person name="Magnuson J.K."/>
            <person name="Chen J."/>
            <person name="Drula E."/>
            <person name="Henrissat B."/>
            <person name="Wiebenga A."/>
            <person name="Lubbers R.J."/>
            <person name="Gomes A.C."/>
            <person name="Makela M.R."/>
            <person name="Stajich J."/>
            <person name="Grigoriev I.V."/>
            <person name="Mortensen U.H."/>
            <person name="De Vries R.P."/>
            <person name="Baker S.E."/>
            <person name="Andersen M.R."/>
        </authorList>
    </citation>
    <scope>NUCLEOTIDE SEQUENCE [LARGE SCALE GENOMIC DNA]</scope>
    <source>
        <strain evidence="3 4">CBS 209.92</strain>
    </source>
</reference>
<gene>
    <name evidence="3" type="ORF">BJX66DRAFT_345157</name>
</gene>
<comment type="caution">
    <text evidence="3">The sequence shown here is derived from an EMBL/GenBank/DDBJ whole genome shotgun (WGS) entry which is preliminary data.</text>
</comment>
<dbReference type="EMBL" id="JBFTWV010000258">
    <property type="protein sequence ID" value="KAL2783198.1"/>
    <property type="molecule type" value="Genomic_DNA"/>
</dbReference>
<dbReference type="Proteomes" id="UP001610563">
    <property type="component" value="Unassembled WGS sequence"/>
</dbReference>
<proteinExistence type="predicted"/>
<evidence type="ECO:0000259" key="2">
    <source>
        <dbReference type="Pfam" id="PF23584"/>
    </source>
</evidence>
<evidence type="ECO:0000313" key="4">
    <source>
        <dbReference type="Proteomes" id="UP001610563"/>
    </source>
</evidence>
<feature type="compositionally biased region" description="Acidic residues" evidence="1">
    <location>
        <begin position="252"/>
        <end position="265"/>
    </location>
</feature>
<organism evidence="3 4">
    <name type="scientific">Aspergillus keveii</name>
    <dbReference type="NCBI Taxonomy" id="714993"/>
    <lineage>
        <taxon>Eukaryota</taxon>
        <taxon>Fungi</taxon>
        <taxon>Dikarya</taxon>
        <taxon>Ascomycota</taxon>
        <taxon>Pezizomycotina</taxon>
        <taxon>Eurotiomycetes</taxon>
        <taxon>Eurotiomycetidae</taxon>
        <taxon>Eurotiales</taxon>
        <taxon>Aspergillaceae</taxon>
        <taxon>Aspergillus</taxon>
        <taxon>Aspergillus subgen. Nidulantes</taxon>
    </lineage>
</organism>
<feature type="compositionally biased region" description="Low complexity" evidence="1">
    <location>
        <begin position="214"/>
        <end position="249"/>
    </location>
</feature>
<feature type="domain" description="DUF7136" evidence="2">
    <location>
        <begin position="1"/>
        <end position="113"/>
    </location>
</feature>
<feature type="region of interest" description="Disordered" evidence="1">
    <location>
        <begin position="212"/>
        <end position="271"/>
    </location>
</feature>
<dbReference type="Pfam" id="PF23584">
    <property type="entry name" value="DUF7136"/>
    <property type="match status" value="1"/>
</dbReference>
<protein>
    <recommendedName>
        <fullName evidence="2">DUF7136 domain-containing protein</fullName>
    </recommendedName>
</protein>
<evidence type="ECO:0000256" key="1">
    <source>
        <dbReference type="SAM" id="MobiDB-lite"/>
    </source>
</evidence>
<name>A0ABR4FIX5_9EURO</name>
<sequence>MEIDIIYPCENFRTRNSWLPIIFAIQGAETAYFNGFTVSWTLYHTVRTQDDDYNWESLASYKDAVDYEDFHYGNLGDDIAMVMNVGGHALPIDLGRYNFTWEFNMVPCTRGDLGDLDEWLGECPELGAQVTITDSVLLACAVLAEEGEEISPPVPEPEPCRTALRDEQQRECIRGYFSGLTSNGREYLMDNATEACMQGFDVLPENWTDPYRMSSSTSSSYTRSTSTTTISASSTSDAELTATATPTPTGIEGDDEGGSEDEAQAEGDGGSSADAHVLNLQGLGCCMIMSLFVMYFA</sequence>
<accession>A0ABR4FIX5</accession>
<evidence type="ECO:0000313" key="3">
    <source>
        <dbReference type="EMBL" id="KAL2783198.1"/>
    </source>
</evidence>
<dbReference type="InterPro" id="IPR055560">
    <property type="entry name" value="DUF7136"/>
</dbReference>